<evidence type="ECO:0000313" key="1">
    <source>
        <dbReference type="EMBL" id="KKS70229.1"/>
    </source>
</evidence>
<evidence type="ECO:0008006" key="3">
    <source>
        <dbReference type="Google" id="ProtNLM"/>
    </source>
</evidence>
<reference evidence="1 2" key="1">
    <citation type="journal article" date="2015" name="Nature">
        <title>rRNA introns, odd ribosomes, and small enigmatic genomes across a large radiation of phyla.</title>
        <authorList>
            <person name="Brown C.T."/>
            <person name="Hug L.A."/>
            <person name="Thomas B.C."/>
            <person name="Sharon I."/>
            <person name="Castelle C.J."/>
            <person name="Singh A."/>
            <person name="Wilkins M.J."/>
            <person name="Williams K.H."/>
            <person name="Banfield J.F."/>
        </authorList>
    </citation>
    <scope>NUCLEOTIDE SEQUENCE [LARGE SCALE GENOMIC DNA]</scope>
</reference>
<proteinExistence type="predicted"/>
<protein>
    <recommendedName>
        <fullName evidence="3">Caib/baif family protein</fullName>
    </recommendedName>
</protein>
<dbReference type="EMBL" id="LCEJ01000032">
    <property type="protein sequence ID" value="KKS70229.1"/>
    <property type="molecule type" value="Genomic_DNA"/>
</dbReference>
<dbReference type="AlphaFoldDB" id="A0A0G1BAL5"/>
<comment type="caution">
    <text evidence="1">The sequence shown here is derived from an EMBL/GenBank/DDBJ whole genome shotgun (WGS) entry which is preliminary data.</text>
</comment>
<gene>
    <name evidence="1" type="ORF">UV41_C0032G0007</name>
</gene>
<sequence>MTAEAFFKELKRLINSQPKNPSHILNSENCEYGDQIYYSKNLFNAFDCSNCADSTYIYDSYMCVNCMDCDYGVESELCYESVDPYKSFNCEYLENCSNMRDSSYCYASIDCHDVFGCVHLNSKSFCIFNRQLTEGEYREAVKKFNVLPSEKILEMLEELKKRYPYTQTNDAHNENSAYGNYIYFNKNCYLCFDATRNQDSAYLYDSHRNTTCFDFTYSIDGELCYEVVDSAHCFNCNYSVFSGHCQDSSYLFNCANVKNSLGCVGISHKEYCILNRQFNKQEYDKISRRILEDLKNKNLGWADLTF</sequence>
<organism evidence="1 2">
    <name type="scientific">Candidatus Daviesbacteria bacterium GW2011_GWA2_42_7</name>
    <dbReference type="NCBI Taxonomy" id="1618425"/>
    <lineage>
        <taxon>Bacteria</taxon>
        <taxon>Candidatus Daviesiibacteriota</taxon>
    </lineage>
</organism>
<accession>A0A0G1BAL5</accession>
<evidence type="ECO:0000313" key="2">
    <source>
        <dbReference type="Proteomes" id="UP000034785"/>
    </source>
</evidence>
<dbReference type="Proteomes" id="UP000034785">
    <property type="component" value="Unassembled WGS sequence"/>
</dbReference>
<name>A0A0G1BAL5_9BACT</name>